<evidence type="ECO:0000313" key="1">
    <source>
        <dbReference type="EMBL" id="CAI9086146.1"/>
    </source>
</evidence>
<name>A0ABM9IEM0_9BACT</name>
<organism evidence="1 2">
    <name type="scientific">Candidatus Methylacidiphilum fumarolicum</name>
    <dbReference type="NCBI Taxonomy" id="591154"/>
    <lineage>
        <taxon>Bacteria</taxon>
        <taxon>Pseudomonadati</taxon>
        <taxon>Verrucomicrobiota</taxon>
        <taxon>Methylacidiphilae</taxon>
        <taxon>Methylacidiphilales</taxon>
        <taxon>Methylacidiphilaceae</taxon>
        <taxon>Methylacidiphilum (ex Ratnadevi et al. 2023)</taxon>
    </lineage>
</organism>
<accession>A0ABM9IEM0</accession>
<keyword evidence="2" id="KW-1185">Reference proteome</keyword>
<protein>
    <submittedName>
        <fullName evidence="1">Uncharacterized protein</fullName>
    </submittedName>
</protein>
<sequence length="68" mass="7633">MNVQNLVCRTSGDYCLADYMDSIGIRVVMLDSKMHQNISYSIGSRTGKLSGLVLPQTQHLKWIMFPLG</sequence>
<proteinExistence type="predicted"/>
<dbReference type="EMBL" id="OX458932">
    <property type="protein sequence ID" value="CAI9086146.1"/>
    <property type="molecule type" value="Genomic_DNA"/>
</dbReference>
<evidence type="ECO:0000313" key="2">
    <source>
        <dbReference type="Proteomes" id="UP001161497"/>
    </source>
</evidence>
<gene>
    <name evidence="1" type="ORF">MFUM_1822</name>
</gene>
<dbReference type="Proteomes" id="UP001161497">
    <property type="component" value="Chromosome"/>
</dbReference>
<reference evidence="1" key="1">
    <citation type="submission" date="2023-03" db="EMBL/GenBank/DDBJ databases">
        <authorList>
            <person name="Cremers G."/>
            <person name="Picone N."/>
        </authorList>
    </citation>
    <scope>NUCLEOTIDE SEQUENCE</scope>
    <source>
        <strain evidence="1">Sample_alias</strain>
    </source>
</reference>